<gene>
    <name evidence="3" type="ORF">CRU91_11715</name>
</gene>
<dbReference type="SUPFAM" id="SSF52833">
    <property type="entry name" value="Thioredoxin-like"/>
    <property type="match status" value="1"/>
</dbReference>
<dbReference type="GO" id="GO:0045454">
    <property type="term" value="P:cell redox homeostasis"/>
    <property type="evidence" value="ECO:0007669"/>
    <property type="project" value="TreeGrafter"/>
</dbReference>
<evidence type="ECO:0000313" key="3">
    <source>
        <dbReference type="EMBL" id="RBQ27966.1"/>
    </source>
</evidence>
<name>A0A366MNW9_9BACT</name>
<proteinExistence type="predicted"/>
<dbReference type="InterPro" id="IPR036249">
    <property type="entry name" value="Thioredoxin-like_sf"/>
</dbReference>
<dbReference type="RefSeq" id="WP_113895404.1">
    <property type="nucleotide sequence ID" value="NZ_JANJGA010000028.1"/>
</dbReference>
<dbReference type="InterPro" id="IPR013766">
    <property type="entry name" value="Thioredoxin_domain"/>
</dbReference>
<dbReference type="CDD" id="cd02947">
    <property type="entry name" value="TRX_family"/>
    <property type="match status" value="1"/>
</dbReference>
<sequence>MRKIFLLTLITITFLFAYEELTEGNFSEKIKGKNVIVDFYAPWCPPCKILANNLEDFEIQKPDDVEIFKVNIDNDLVLAKMYRVKQLPTMIYFKNGEPIKKYVGVKTTEELLESSKVDFK</sequence>
<dbReference type="PANTHER" id="PTHR43601">
    <property type="entry name" value="THIOREDOXIN, MITOCHONDRIAL"/>
    <property type="match status" value="1"/>
</dbReference>
<dbReference type="PROSITE" id="PS51352">
    <property type="entry name" value="THIOREDOXIN_2"/>
    <property type="match status" value="1"/>
</dbReference>
<dbReference type="InterPro" id="IPR017937">
    <property type="entry name" value="Thioredoxin_CS"/>
</dbReference>
<dbReference type="PRINTS" id="PR00421">
    <property type="entry name" value="THIOREDOXIN"/>
</dbReference>
<dbReference type="Pfam" id="PF00085">
    <property type="entry name" value="Thioredoxin"/>
    <property type="match status" value="1"/>
</dbReference>
<protein>
    <submittedName>
        <fullName evidence="3">Thioredoxin</fullName>
    </submittedName>
</protein>
<keyword evidence="1" id="KW-0676">Redox-active center</keyword>
<dbReference type="EMBL" id="PDKB01000029">
    <property type="protein sequence ID" value="RBQ27966.1"/>
    <property type="molecule type" value="Genomic_DNA"/>
</dbReference>
<dbReference type="OrthoDB" id="5348812at2"/>
<comment type="caution">
    <text evidence="3">The sequence shown here is derived from an EMBL/GenBank/DDBJ whole genome shotgun (WGS) entry which is preliminary data.</text>
</comment>
<accession>A0A366MNW9</accession>
<dbReference type="AlphaFoldDB" id="A0A366MNW9"/>
<dbReference type="PROSITE" id="PS00194">
    <property type="entry name" value="THIOREDOXIN_1"/>
    <property type="match status" value="1"/>
</dbReference>
<dbReference type="Proteomes" id="UP000252669">
    <property type="component" value="Unassembled WGS sequence"/>
</dbReference>
<reference evidence="3 4" key="1">
    <citation type="submission" date="2017-10" db="EMBL/GenBank/DDBJ databases">
        <title>Genomics of the genus Arcobacter.</title>
        <authorList>
            <person name="Perez-Cataluna A."/>
            <person name="Figueras M.J."/>
        </authorList>
    </citation>
    <scope>NUCLEOTIDE SEQUENCE [LARGE SCALE GENOMIC DNA]</scope>
    <source>
        <strain evidence="3 4">CECT 9230</strain>
    </source>
</reference>
<feature type="domain" description="Thioredoxin" evidence="2">
    <location>
        <begin position="7"/>
        <end position="120"/>
    </location>
</feature>
<keyword evidence="4" id="KW-1185">Reference proteome</keyword>
<dbReference type="PANTHER" id="PTHR43601:SF3">
    <property type="entry name" value="THIOREDOXIN, MITOCHONDRIAL"/>
    <property type="match status" value="1"/>
</dbReference>
<evidence type="ECO:0000313" key="4">
    <source>
        <dbReference type="Proteomes" id="UP000252669"/>
    </source>
</evidence>
<dbReference type="Gene3D" id="3.40.30.10">
    <property type="entry name" value="Glutaredoxin"/>
    <property type="match status" value="1"/>
</dbReference>
<evidence type="ECO:0000259" key="2">
    <source>
        <dbReference type="PROSITE" id="PS51352"/>
    </source>
</evidence>
<evidence type="ECO:0000256" key="1">
    <source>
        <dbReference type="ARBA" id="ARBA00023284"/>
    </source>
</evidence>
<organism evidence="3 4">
    <name type="scientific">Aliarcobacter vitoriensis</name>
    <dbReference type="NCBI Taxonomy" id="2011099"/>
    <lineage>
        <taxon>Bacteria</taxon>
        <taxon>Pseudomonadati</taxon>
        <taxon>Campylobacterota</taxon>
        <taxon>Epsilonproteobacteria</taxon>
        <taxon>Campylobacterales</taxon>
        <taxon>Arcobacteraceae</taxon>
        <taxon>Aliarcobacter</taxon>
    </lineage>
</organism>